<dbReference type="EMBL" id="JAOVZO020000019">
    <property type="protein sequence ID" value="MDC8014963.1"/>
    <property type="molecule type" value="Genomic_DNA"/>
</dbReference>
<feature type="domain" description="Insecticide toxin TcdB middle/N-terminal" evidence="6">
    <location>
        <begin position="867"/>
        <end position="1026"/>
    </location>
</feature>
<accession>A0A9X3YQB2</accession>
<dbReference type="SUPFAM" id="SSF69318">
    <property type="entry name" value="Integrin alpha N-terminal domain"/>
    <property type="match status" value="1"/>
</dbReference>
<proteinExistence type="predicted"/>
<protein>
    <submittedName>
        <fullName evidence="7">FG-GAP-like repeat-containing protein</fullName>
    </submittedName>
</protein>
<evidence type="ECO:0000256" key="3">
    <source>
        <dbReference type="ARBA" id="ARBA00022729"/>
    </source>
</evidence>
<dbReference type="InterPro" id="IPR006530">
    <property type="entry name" value="YD"/>
</dbReference>
<dbReference type="InterPro" id="IPR028994">
    <property type="entry name" value="Integrin_alpha_N"/>
</dbReference>
<dbReference type="RefSeq" id="WP_272842098.1">
    <property type="nucleotide sequence ID" value="NZ_JAOVZO020000019.1"/>
</dbReference>
<evidence type="ECO:0000313" key="7">
    <source>
        <dbReference type="EMBL" id="MDC8014963.1"/>
    </source>
</evidence>
<evidence type="ECO:0000256" key="5">
    <source>
        <dbReference type="SAM" id="Phobius"/>
    </source>
</evidence>
<evidence type="ECO:0000256" key="4">
    <source>
        <dbReference type="ARBA" id="ARBA00023026"/>
    </source>
</evidence>
<dbReference type="InterPro" id="IPR031325">
    <property type="entry name" value="RHS_repeat"/>
</dbReference>
<dbReference type="PANTHER" id="PTHR32305:SF15">
    <property type="entry name" value="PROTEIN RHSA-RELATED"/>
    <property type="match status" value="1"/>
</dbReference>
<name>A0A9X3YQB2_9GAMM</name>
<dbReference type="Pfam" id="PF03534">
    <property type="entry name" value="SpvB"/>
    <property type="match status" value="1"/>
</dbReference>
<dbReference type="Pfam" id="PF13517">
    <property type="entry name" value="FG-GAP_3"/>
    <property type="match status" value="1"/>
</dbReference>
<dbReference type="InterPro" id="IPR050708">
    <property type="entry name" value="T6SS_VgrG/RHS"/>
</dbReference>
<keyword evidence="5" id="KW-0472">Membrane</keyword>
<comment type="caution">
    <text evidence="7">The sequence shown here is derived from an EMBL/GenBank/DDBJ whole genome shotgun (WGS) entry which is preliminary data.</text>
</comment>
<keyword evidence="2" id="KW-0964">Secreted</keyword>
<evidence type="ECO:0000256" key="1">
    <source>
        <dbReference type="ARBA" id="ARBA00004613"/>
    </source>
</evidence>
<evidence type="ECO:0000256" key="2">
    <source>
        <dbReference type="ARBA" id="ARBA00022525"/>
    </source>
</evidence>
<evidence type="ECO:0000259" key="6">
    <source>
        <dbReference type="Pfam" id="PF12256"/>
    </source>
</evidence>
<keyword evidence="5" id="KW-1133">Transmembrane helix</keyword>
<keyword evidence="3" id="KW-0732">Signal</keyword>
<dbReference type="Gene3D" id="2.180.10.10">
    <property type="entry name" value="RHS repeat-associated core"/>
    <property type="match status" value="2"/>
</dbReference>
<comment type="subcellular location">
    <subcellularLocation>
        <location evidence="1">Secreted</location>
    </subcellularLocation>
</comment>
<reference evidence="7" key="1">
    <citation type="submission" date="2023-02" db="EMBL/GenBank/DDBJ databases">
        <title>Tahibacter soli sp. nov. isolated from soil.</title>
        <authorList>
            <person name="Baek J.H."/>
            <person name="Lee J.K."/>
            <person name="Choi D.G."/>
            <person name="Jeon C.O."/>
        </authorList>
    </citation>
    <scope>NUCLEOTIDE SEQUENCE</scope>
    <source>
        <strain evidence="7">BL</strain>
    </source>
</reference>
<dbReference type="NCBIfam" id="TIGR01643">
    <property type="entry name" value="YD_repeat_2x"/>
    <property type="match status" value="2"/>
</dbReference>
<dbReference type="Pfam" id="PF12256">
    <property type="entry name" value="TcdB_toxin_midN"/>
    <property type="match status" value="1"/>
</dbReference>
<dbReference type="GO" id="GO:0005737">
    <property type="term" value="C:cytoplasm"/>
    <property type="evidence" value="ECO:0007669"/>
    <property type="project" value="InterPro"/>
</dbReference>
<sequence>MKSFVTSDAARVPAGSSSIRVSVVLAVAILSLMAGVWNPVRRAEASALLIGFEVGSDDPLTASTPLPPATEPVAAPLVATSIPSPDPVSDKVGASVGEFRVDESGQLSYTMPIYVPPGTSGVAPKIALIYNSQSGMSPLGKGWNLAGLSSITRCRATREAGDFFDANGNPLDGNAPPVNFSASDKFCLDGQRLIAMSGATYGGPGAEYRLELDPFTRVYSRGGVNTADDTYTGPQYFEVQRKDGSTSTYGNTTDSRLLRNGCTGGAACAQRALTWALNRMEDSTGNYIDYVYALSPGGVDASGEQVISAIRYTGKRVLSGQVGTAKSPYAQARFTYDTVSTAERRIGYQAGSQFTQSQRLSGIVVEDLIDTGTPRVLRHYRPQYVASPSLSGSSVLASVQECRDDSANVVCYPPTTFAWSAAQYRFDVGAEQTPSAANFANLASFKLGDVDGDGRLDIVWWKNSDGCLNGTSKLYVGFADRASGQISLDTRPTNLCAPRNLLDNDDAWQLIDYNGDGRDDLMLAGAAGANWIVRPATAGVGNRATPFNLAVDLLANDGIAIAVPSDDYRRGQLADFNGDGLLDFMYPAQIGGSASYGAIHVRFLERLSATRYGFSAAHQLDAQWLSTDPCSSQTGGGNPGDLIECSFDFFSVPRTRGGLLVEFNGDGRADILFRIARIYEPGGSIESAGTSGAVFASDEMLAAVTPNVVRRDAWGAFVAGERLPAQGSAPPRFILRQIWQEGTAANGGSLPSNSTGMRLADFNGDGLTDLFYSTAVAGEYRYRLGTGVDFTPAQSVTGLTYGAAAQFADINGDNAADLLVPSGDTSGAFQLRRWQTGASGTSGSFATATALPGGGATIGPLASWTHLFADLDGDGVTDFARLEVAGTGAASSFLYTSRGGVGHRHRPREVMTQITNGYGAATVVDYQPLTNRDVYTRDSGSRDSKVWGRGSPVHDVLAPIYVVAQATSSAPRLGSPSATSTVHYRYAGAKLQGGGRGFLGFHSIVTYDSNDADVDDPQHVSVQTLYLQEFPYIGSALATTKRVGTSTFSPSACNGDIETTTRNCFFDVATGGPADPIGTTVSFAGNAWGCIGTGAPNICPEPWGAAGRCPLTNTLEALHGELQAGPRRSTAVELLGGRQQPVFAFLQGSTEISYDLGSKTSVATTNNVMCYGDDYGNATNTITENYEGLDSSGVLAARSVSTQTYLNDLAAWRLGRLDASSVEFERPGQNALTRFSNFTYDLTGAKTGLLLSERVQKDIGADQDLRTRYVLDEYGNRTIVFTCSSDIPSSSCDGASDVALVKQRPTASNGDPTISAHRYVRAEYDNRGRFMTRMRAPYFNGSATGNQAIEQTTREVLERNEFGDVSAVSDANGRRSGAVFGTLGRPYVQWAQTGADLTVYTTAVTTLRWCQGAGPASEPKVSCPAGAIFRTQIVGDGAATSWTYHDVLGRETLKVAQTFNQGVAGKDLAGACIAYDAHGRPVSQTEPGFLDGSGEPDFVANGSFCTMGRPSAKTYYDVLGRVTDAVGPDQATVSTQYNGLVTTITDPRSKSTVQTRNALGEVVATRDPGATDDPGDDLVVTNEYGVAGDLVRVKRNSGNGDISDEVVYDGFGRKVSQTDPDGGTRTYAYNAAGELIRSTDAKGQVTRQYFDALGRLWKRSTSGGCASDTIFCNGFEDSQSTIAVVDTYVFDTAANGVGLIASSVRVEGGVETFRRSQSYDVIGRPSTRSTTFDNTVWSETTTYDALGRVWTQQDASGQILTSVFSNRGFVQALDDSRVGGGRLYEVFETNARGQVVRERRGNTGVLDTVRSYDTNTGRVDTICSGTNCALQDWNYDFDSNGNLTQRMRNAQRSPTQIDREEFAYDNLNRLEDRDDYEAWRNDDVGRRDVDDLRQARQRLQQGRPGIHVLPA</sequence>
<keyword evidence="8" id="KW-1185">Reference proteome</keyword>
<dbReference type="InterPro" id="IPR013517">
    <property type="entry name" value="FG-GAP"/>
</dbReference>
<dbReference type="Pfam" id="PF05593">
    <property type="entry name" value="RHS_repeat"/>
    <property type="match status" value="1"/>
</dbReference>
<dbReference type="InterPro" id="IPR022045">
    <property type="entry name" value="TcdB_toxin_mid/N"/>
</dbReference>
<feature type="transmembrane region" description="Helical" evidence="5">
    <location>
        <begin position="21"/>
        <end position="40"/>
    </location>
</feature>
<dbReference type="PANTHER" id="PTHR32305">
    <property type="match status" value="1"/>
</dbReference>
<dbReference type="InterPro" id="IPR003284">
    <property type="entry name" value="Sal_SpvB"/>
</dbReference>
<keyword evidence="4" id="KW-0843">Virulence</keyword>
<dbReference type="Proteomes" id="UP001139971">
    <property type="component" value="Unassembled WGS sequence"/>
</dbReference>
<evidence type="ECO:0000313" key="8">
    <source>
        <dbReference type="Proteomes" id="UP001139971"/>
    </source>
</evidence>
<dbReference type="GO" id="GO:0005576">
    <property type="term" value="C:extracellular region"/>
    <property type="evidence" value="ECO:0007669"/>
    <property type="project" value="UniProtKB-SubCell"/>
</dbReference>
<keyword evidence="5" id="KW-0812">Transmembrane</keyword>
<organism evidence="7 8">
    <name type="scientific">Tahibacter soli</name>
    <dbReference type="NCBI Taxonomy" id="2983605"/>
    <lineage>
        <taxon>Bacteria</taxon>
        <taxon>Pseudomonadati</taxon>
        <taxon>Pseudomonadota</taxon>
        <taxon>Gammaproteobacteria</taxon>
        <taxon>Lysobacterales</taxon>
        <taxon>Rhodanobacteraceae</taxon>
        <taxon>Tahibacter</taxon>
    </lineage>
</organism>
<gene>
    <name evidence="7" type="ORF">OD750_020660</name>
</gene>